<dbReference type="EMBL" id="JANJOU010000016">
    <property type="protein sequence ID" value="MCR0983795.1"/>
    <property type="molecule type" value="Genomic_DNA"/>
</dbReference>
<comment type="caution">
    <text evidence="1">The sequence shown here is derived from an EMBL/GenBank/DDBJ whole genome shotgun (WGS) entry which is preliminary data.</text>
</comment>
<proteinExistence type="predicted"/>
<keyword evidence="2" id="KW-1185">Reference proteome</keyword>
<dbReference type="RefSeq" id="WP_257717460.1">
    <property type="nucleotide sequence ID" value="NZ_JANJOU010000016.1"/>
</dbReference>
<reference evidence="1 2" key="1">
    <citation type="submission" date="2022-06" db="EMBL/GenBank/DDBJ databases">
        <title>Roseomonas CN29.</title>
        <authorList>
            <person name="Cheng Y."/>
            <person name="He X."/>
        </authorList>
    </citation>
    <scope>NUCLEOTIDE SEQUENCE [LARGE SCALE GENOMIC DNA]</scope>
    <source>
        <strain evidence="1 2">CN29</strain>
    </source>
</reference>
<evidence type="ECO:0000313" key="1">
    <source>
        <dbReference type="EMBL" id="MCR0983795.1"/>
    </source>
</evidence>
<accession>A0ABT1X6R2</accession>
<organism evidence="1 2">
    <name type="scientific">Roseomonas populi</name>
    <dbReference type="NCBI Taxonomy" id="3121582"/>
    <lineage>
        <taxon>Bacteria</taxon>
        <taxon>Pseudomonadati</taxon>
        <taxon>Pseudomonadota</taxon>
        <taxon>Alphaproteobacteria</taxon>
        <taxon>Acetobacterales</taxon>
        <taxon>Roseomonadaceae</taxon>
        <taxon>Roseomonas</taxon>
    </lineage>
</organism>
<name>A0ABT1X6R2_9PROT</name>
<gene>
    <name evidence="1" type="ORF">NRP21_17205</name>
</gene>
<protein>
    <submittedName>
        <fullName evidence="1">Uncharacterized protein</fullName>
    </submittedName>
</protein>
<evidence type="ECO:0000313" key="2">
    <source>
        <dbReference type="Proteomes" id="UP001524642"/>
    </source>
</evidence>
<dbReference type="Proteomes" id="UP001524642">
    <property type="component" value="Unassembled WGS sequence"/>
</dbReference>
<sequence>MSNSFRPPARSAALAGFRLLAAGGTTTAREAHQHGASTVAEHRLLIGPDQAMTRIMKAMAVQPSRDAVAMMRAPLQQVRQP</sequence>